<organism evidence="6 7">
    <name type="scientific">Salinimonas marina</name>
    <dbReference type="NCBI Taxonomy" id="2785918"/>
    <lineage>
        <taxon>Bacteria</taxon>
        <taxon>Pseudomonadati</taxon>
        <taxon>Pseudomonadota</taxon>
        <taxon>Gammaproteobacteria</taxon>
        <taxon>Alteromonadales</taxon>
        <taxon>Alteromonadaceae</taxon>
        <taxon>Alteromonas/Salinimonas group</taxon>
        <taxon>Salinimonas</taxon>
    </lineage>
</organism>
<keyword evidence="3" id="KW-0862">Zinc</keyword>
<dbReference type="InterPro" id="IPR050134">
    <property type="entry name" value="NAD-dep_sirtuin_deacylases"/>
</dbReference>
<feature type="binding site" evidence="3">
    <location>
        <position position="222"/>
    </location>
    <ligand>
        <name>NAD(+)</name>
        <dbReference type="ChEBI" id="CHEBI:57540"/>
    </ligand>
</feature>
<dbReference type="GO" id="GO:0005737">
    <property type="term" value="C:cytoplasm"/>
    <property type="evidence" value="ECO:0007669"/>
    <property type="project" value="UniProtKB-SubCell"/>
</dbReference>
<evidence type="ECO:0000313" key="6">
    <source>
        <dbReference type="EMBL" id="QPG06995.1"/>
    </source>
</evidence>
<keyword evidence="7" id="KW-1185">Reference proteome</keyword>
<keyword evidence="3" id="KW-0479">Metal-binding</keyword>
<dbReference type="PROSITE" id="PS50305">
    <property type="entry name" value="SIRTUIN"/>
    <property type="match status" value="1"/>
</dbReference>
<feature type="binding site" evidence="3">
    <location>
        <begin position="178"/>
        <end position="180"/>
    </location>
    <ligand>
        <name>NAD(+)</name>
        <dbReference type="ChEBI" id="CHEBI:57540"/>
    </ligand>
</feature>
<comment type="caution">
    <text evidence="3 4">Lacks conserved residue(s) required for the propagation of feature annotation.</text>
</comment>
<feature type="binding site" evidence="3">
    <location>
        <begin position="12"/>
        <end position="31"/>
    </location>
    <ligand>
        <name>NAD(+)</name>
        <dbReference type="ChEBI" id="CHEBI:57540"/>
    </ligand>
</feature>
<dbReference type="PANTHER" id="PTHR11085">
    <property type="entry name" value="NAD-DEPENDENT PROTEIN DEACYLASE SIRTUIN-5, MITOCHONDRIAL-RELATED"/>
    <property type="match status" value="1"/>
</dbReference>
<dbReference type="AlphaFoldDB" id="A0A7S9HE98"/>
<name>A0A7S9HE98_9ALTE</name>
<dbReference type="InterPro" id="IPR026591">
    <property type="entry name" value="Sirtuin_cat_small_dom_sf"/>
</dbReference>
<keyword evidence="2 3" id="KW-0520">NAD</keyword>
<evidence type="ECO:0000256" key="1">
    <source>
        <dbReference type="ARBA" id="ARBA00022679"/>
    </source>
</evidence>
<dbReference type="SUPFAM" id="SSF52467">
    <property type="entry name" value="DHS-like NAD/FAD-binding domain"/>
    <property type="match status" value="1"/>
</dbReference>
<dbReference type="GO" id="GO:0070403">
    <property type="term" value="F:NAD+ binding"/>
    <property type="evidence" value="ECO:0007669"/>
    <property type="project" value="UniProtKB-UniRule"/>
</dbReference>
<dbReference type="GO" id="GO:0036054">
    <property type="term" value="F:protein-malonyllysine demalonylase activity"/>
    <property type="evidence" value="ECO:0007669"/>
    <property type="project" value="InterPro"/>
</dbReference>
<dbReference type="InterPro" id="IPR027546">
    <property type="entry name" value="Sirtuin_class_III"/>
</dbReference>
<dbReference type="InterPro" id="IPR029035">
    <property type="entry name" value="DHS-like_NAD/FAD-binding_dom"/>
</dbReference>
<dbReference type="Gene3D" id="3.40.50.1220">
    <property type="entry name" value="TPP-binding domain"/>
    <property type="match status" value="1"/>
</dbReference>
<comment type="cofactor">
    <cofactor evidence="3">
        <name>Zn(2+)</name>
        <dbReference type="ChEBI" id="CHEBI:29105"/>
    </cofactor>
    <text evidence="3">Binds 1 zinc ion per subunit.</text>
</comment>
<accession>A0A7S9HE98</accession>
<sequence length="238" mass="26151">MNRLPKVVVLTGAGISAESGLATFRDNNGLWEEHRIEDVATPQAFSADPERVYRFYNARRAQLQDPAITPNTAHLALARLQSTLGDRMMLITQNVDDLHERAGSCGVVHMHGTLQSYRCLRSHKSVAYTSAFDSRTRCSCCNPGSPVRPDIVWFGEMPMHIERIIEALSQADIFIAIGTSGQVYPAAGFVDIARDHSAHTVELNLASASTETLFEETWQGPATSVVPAYVDKLLKAIP</sequence>
<comment type="catalytic activity">
    <reaction evidence="3">
        <text>N(6)-acetyl-L-lysyl-[protein] + NAD(+) + H2O = 2''-O-acetyl-ADP-D-ribose + nicotinamide + L-lysyl-[protein]</text>
        <dbReference type="Rhea" id="RHEA:43636"/>
        <dbReference type="Rhea" id="RHEA-COMP:9752"/>
        <dbReference type="Rhea" id="RHEA-COMP:10731"/>
        <dbReference type="ChEBI" id="CHEBI:15377"/>
        <dbReference type="ChEBI" id="CHEBI:17154"/>
        <dbReference type="ChEBI" id="CHEBI:29969"/>
        <dbReference type="ChEBI" id="CHEBI:57540"/>
        <dbReference type="ChEBI" id="CHEBI:61930"/>
        <dbReference type="ChEBI" id="CHEBI:83767"/>
        <dbReference type="EC" id="2.3.1.286"/>
    </reaction>
</comment>
<dbReference type="InterPro" id="IPR003000">
    <property type="entry name" value="Sirtuin"/>
</dbReference>
<feature type="binding site" evidence="3">
    <location>
        <position position="59"/>
    </location>
    <ligand>
        <name>substrate</name>
    </ligand>
</feature>
<dbReference type="PANTHER" id="PTHR11085:SF4">
    <property type="entry name" value="NAD-DEPENDENT PROTEIN DEACYLASE"/>
    <property type="match status" value="1"/>
</dbReference>
<keyword evidence="1" id="KW-0808">Transferase</keyword>
<comment type="function">
    <text evidence="3">NAD-dependent lysine deacetylase and desuccinylase that specifically removes acetyl and succinyl groups on target proteins. Modulates the activities of several proteins which are inactive in their acylated form.</text>
</comment>
<feature type="binding site" evidence="3">
    <location>
        <position position="119"/>
    </location>
    <ligand>
        <name>Zn(2+)</name>
        <dbReference type="ChEBI" id="CHEBI:29105"/>
    </ligand>
</feature>
<reference evidence="6 7" key="1">
    <citation type="submission" date="2020-11" db="EMBL/GenBank/DDBJ databases">
        <title>Complete genome sequence for Salinimonas sp. strain G2-b.</title>
        <authorList>
            <person name="Park S.-J."/>
        </authorList>
    </citation>
    <scope>NUCLEOTIDE SEQUENCE [LARGE SCALE GENOMIC DNA]</scope>
    <source>
        <strain evidence="6 7">G2-b</strain>
    </source>
</reference>
<dbReference type="Proteomes" id="UP000595095">
    <property type="component" value="Chromosome"/>
</dbReference>
<dbReference type="Gene3D" id="3.30.1600.10">
    <property type="entry name" value="SIR2/SIRT2 'Small Domain"/>
    <property type="match status" value="1"/>
</dbReference>
<dbReference type="RefSeq" id="WP_195812067.1">
    <property type="nucleotide sequence ID" value="NZ_CP064795.1"/>
</dbReference>
<dbReference type="HAMAP" id="MF_01121">
    <property type="entry name" value="Sirtuin_ClassIII"/>
    <property type="match status" value="1"/>
</dbReference>
<dbReference type="InterPro" id="IPR026590">
    <property type="entry name" value="Ssirtuin_cat_dom"/>
</dbReference>
<dbReference type="KEGG" id="smaa:IT774_07785"/>
<evidence type="ECO:0000256" key="4">
    <source>
        <dbReference type="PROSITE-ProRule" id="PRU00236"/>
    </source>
</evidence>
<feature type="binding site" evidence="3">
    <location>
        <position position="56"/>
    </location>
    <ligand>
        <name>substrate</name>
    </ligand>
</feature>
<protein>
    <recommendedName>
        <fullName evidence="3">NAD-dependent protein deacylase</fullName>
        <ecNumber evidence="3">2.3.1.286</ecNumber>
    </recommendedName>
    <alternativeName>
        <fullName evidence="3">Regulatory protein SIR2 homolog</fullName>
    </alternativeName>
</protein>
<dbReference type="Pfam" id="PF02146">
    <property type="entry name" value="SIR2"/>
    <property type="match status" value="1"/>
</dbReference>
<dbReference type="NCBIfam" id="NF001755">
    <property type="entry name" value="PRK00481.1-5"/>
    <property type="match status" value="1"/>
</dbReference>
<proteinExistence type="inferred from homology"/>
<feature type="domain" description="Deacetylase sirtuin-type" evidence="5">
    <location>
        <begin position="1"/>
        <end position="236"/>
    </location>
</feature>
<evidence type="ECO:0000256" key="2">
    <source>
        <dbReference type="ARBA" id="ARBA00023027"/>
    </source>
</evidence>
<comment type="domain">
    <text evidence="3">2 residues (Tyr-56 and Arg-59) present in a large hydrophobic pocket are probably involved in substrate specificity. They are important for desuccinylation activity, but dispensable for deacetylation activity.</text>
</comment>
<comment type="similarity">
    <text evidence="3">Belongs to the sirtuin family. Class III subfamily.</text>
</comment>
<dbReference type="GO" id="GO:0008270">
    <property type="term" value="F:zinc ion binding"/>
    <property type="evidence" value="ECO:0007669"/>
    <property type="project" value="UniProtKB-UniRule"/>
</dbReference>
<dbReference type="EMBL" id="CP064795">
    <property type="protein sequence ID" value="QPG06995.1"/>
    <property type="molecule type" value="Genomic_DNA"/>
</dbReference>
<feature type="binding site" evidence="3">
    <location>
        <begin position="204"/>
        <end position="206"/>
    </location>
    <ligand>
        <name>NAD(+)</name>
        <dbReference type="ChEBI" id="CHEBI:57540"/>
    </ligand>
</feature>
<keyword evidence="3" id="KW-0963">Cytoplasm</keyword>
<evidence type="ECO:0000256" key="3">
    <source>
        <dbReference type="HAMAP-Rule" id="MF_01121"/>
    </source>
</evidence>
<evidence type="ECO:0000259" key="5">
    <source>
        <dbReference type="PROSITE" id="PS50305"/>
    </source>
</evidence>
<comment type="subcellular location">
    <subcellularLocation>
        <location evidence="3">Cytoplasm</location>
    </subcellularLocation>
</comment>
<dbReference type="GO" id="GO:0017136">
    <property type="term" value="F:histone deacetylase activity, NAD-dependent"/>
    <property type="evidence" value="ECO:0007669"/>
    <property type="project" value="TreeGrafter"/>
</dbReference>
<feature type="binding site" evidence="3">
    <location>
        <begin position="93"/>
        <end position="96"/>
    </location>
    <ligand>
        <name>NAD(+)</name>
        <dbReference type="ChEBI" id="CHEBI:57540"/>
    </ligand>
</feature>
<dbReference type="GO" id="GO:0036055">
    <property type="term" value="F:protein-succinyllysine desuccinylase activity"/>
    <property type="evidence" value="ECO:0007669"/>
    <property type="project" value="UniProtKB-UniRule"/>
</dbReference>
<dbReference type="CDD" id="cd01412">
    <property type="entry name" value="SIRT5_Af1_CobB"/>
    <property type="match status" value="1"/>
</dbReference>
<gene>
    <name evidence="3 6" type="primary">cobB</name>
    <name evidence="6" type="ORF">IT774_07785</name>
</gene>
<feature type="binding site" evidence="3">
    <location>
        <position position="138"/>
    </location>
    <ligand>
        <name>Zn(2+)</name>
        <dbReference type="ChEBI" id="CHEBI:29105"/>
    </ligand>
</feature>
<dbReference type="EC" id="2.3.1.286" evidence="3"/>
<evidence type="ECO:0000313" key="7">
    <source>
        <dbReference type="Proteomes" id="UP000595095"/>
    </source>
</evidence>
<feature type="active site" description="Proton acceptor" evidence="3">
    <location>
        <position position="111"/>
    </location>
</feature>
<comment type="catalytic activity">
    <reaction evidence="3">
        <text>N(6)-succinyl-L-lysyl-[protein] + NAD(+) + H2O = 2''-O-succinyl-ADP-D-ribose + nicotinamide + L-lysyl-[protein]</text>
        <dbReference type="Rhea" id="RHEA:47668"/>
        <dbReference type="Rhea" id="RHEA-COMP:9752"/>
        <dbReference type="Rhea" id="RHEA-COMP:11877"/>
        <dbReference type="ChEBI" id="CHEBI:15377"/>
        <dbReference type="ChEBI" id="CHEBI:17154"/>
        <dbReference type="ChEBI" id="CHEBI:29969"/>
        <dbReference type="ChEBI" id="CHEBI:57540"/>
        <dbReference type="ChEBI" id="CHEBI:87830"/>
        <dbReference type="ChEBI" id="CHEBI:87832"/>
    </reaction>
</comment>